<reference evidence="1 2" key="1">
    <citation type="journal article" date="2018" name="Sci. Rep.">
        <title>Genomic signatures of local adaptation to the degree of environmental predictability in rotifers.</title>
        <authorList>
            <person name="Franch-Gras L."/>
            <person name="Hahn C."/>
            <person name="Garcia-Roger E.M."/>
            <person name="Carmona M.J."/>
            <person name="Serra M."/>
            <person name="Gomez A."/>
        </authorList>
    </citation>
    <scope>NUCLEOTIDE SEQUENCE [LARGE SCALE GENOMIC DNA]</scope>
    <source>
        <strain evidence="1">HYR1</strain>
    </source>
</reference>
<gene>
    <name evidence="1" type="ORF">BpHYR1_001347</name>
</gene>
<comment type="caution">
    <text evidence="1">The sequence shown here is derived from an EMBL/GenBank/DDBJ whole genome shotgun (WGS) entry which is preliminary data.</text>
</comment>
<keyword evidence="2" id="KW-1185">Reference proteome</keyword>
<dbReference type="AlphaFoldDB" id="A0A3M7RII8"/>
<evidence type="ECO:0000313" key="2">
    <source>
        <dbReference type="Proteomes" id="UP000276133"/>
    </source>
</evidence>
<proteinExistence type="predicted"/>
<sequence length="148" mass="16837">MKGLNNSKSLLGFLISFNFEISSVCPALMERKLIGMYISFIKYLMTKKNYDIISVFYKSVLSTRDSINLLLPCETQLDFKIELQPCLVEAWNRKTVGYENIPGISDRCFLAKAVPTGVDKLAADYECQINGAYLIIFENEQKLNDVVE</sequence>
<accession>A0A3M7RII8</accession>
<protein>
    <submittedName>
        <fullName evidence="1">Uncharacterized protein</fullName>
    </submittedName>
</protein>
<organism evidence="1 2">
    <name type="scientific">Brachionus plicatilis</name>
    <name type="common">Marine rotifer</name>
    <name type="synonym">Brachionus muelleri</name>
    <dbReference type="NCBI Taxonomy" id="10195"/>
    <lineage>
        <taxon>Eukaryota</taxon>
        <taxon>Metazoa</taxon>
        <taxon>Spiralia</taxon>
        <taxon>Gnathifera</taxon>
        <taxon>Rotifera</taxon>
        <taxon>Eurotatoria</taxon>
        <taxon>Monogononta</taxon>
        <taxon>Pseudotrocha</taxon>
        <taxon>Ploima</taxon>
        <taxon>Brachionidae</taxon>
        <taxon>Brachionus</taxon>
    </lineage>
</organism>
<dbReference type="Proteomes" id="UP000276133">
    <property type="component" value="Unassembled WGS sequence"/>
</dbReference>
<evidence type="ECO:0000313" key="1">
    <source>
        <dbReference type="EMBL" id="RNA23381.1"/>
    </source>
</evidence>
<name>A0A3M7RII8_BRAPC</name>
<dbReference type="EMBL" id="REGN01003298">
    <property type="protein sequence ID" value="RNA23381.1"/>
    <property type="molecule type" value="Genomic_DNA"/>
</dbReference>